<dbReference type="EMBL" id="LR796178">
    <property type="protein sequence ID" value="CAB4124377.1"/>
    <property type="molecule type" value="Genomic_DNA"/>
</dbReference>
<dbReference type="Gene3D" id="3.40.50.2000">
    <property type="entry name" value="Glycogen Phosphorylase B"/>
    <property type="match status" value="1"/>
</dbReference>
<dbReference type="Gene3D" id="1.25.40.10">
    <property type="entry name" value="Tetratricopeptide repeat domain"/>
    <property type="match status" value="1"/>
</dbReference>
<accession>A0A6J5KU24</accession>
<name>A0A6J5KU24_9CAUD</name>
<organism evidence="1">
    <name type="scientific">uncultured Caudovirales phage</name>
    <dbReference type="NCBI Taxonomy" id="2100421"/>
    <lineage>
        <taxon>Viruses</taxon>
        <taxon>Duplodnaviria</taxon>
        <taxon>Heunggongvirae</taxon>
        <taxon>Uroviricota</taxon>
        <taxon>Caudoviricetes</taxon>
        <taxon>Peduoviridae</taxon>
        <taxon>Maltschvirus</taxon>
        <taxon>Maltschvirus maltsch</taxon>
    </lineage>
</organism>
<reference evidence="1" key="1">
    <citation type="submission" date="2020-04" db="EMBL/GenBank/DDBJ databases">
        <authorList>
            <person name="Chiriac C."/>
            <person name="Salcher M."/>
            <person name="Ghai R."/>
            <person name="Kavagutti S V."/>
        </authorList>
    </citation>
    <scope>NUCLEOTIDE SEQUENCE</scope>
</reference>
<evidence type="ECO:0000313" key="1">
    <source>
        <dbReference type="EMBL" id="CAB4124377.1"/>
    </source>
</evidence>
<sequence>MIDREKLKYVIDKIVVKDYNYPLACKILDYFAESATTLADWDALGELSLAAKHNELRLKAAQFTYTQCETSEALFSARENLYKVYNSMNYPDEALFYIELNLKMKPDDPDTLMNKAFNLCLKNERKEAEDILSKIITDDPKQKESLEFTLSGRQLREGDTAAGIRNFITKFKPKNTLFEDALKMKLWEGTAQPGKTIIINGEGGVGDEIINFRFLDWFKQNGMRPVLYSSWHMFRPDTVDMFRRHGVEVTTNSMFFKKDYLWTHMMALPGYMDLTEDKLWTGPYLFPLRQEKNKLNDANFKIGIKCNGNPYFEQDVYRCIPIQQIVDAMPKKNVSIYYFDKEKTHPECINLKDKLDTWDDTLDYLDQMDVVVSSCTSLVHAAGAMGKRTVVMVPIAEYYTWTSTRNNESTPWYGDNMKVVKQSKVRSWEEPLARARELVDEYINV</sequence>
<dbReference type="SUPFAM" id="SSF53756">
    <property type="entry name" value="UDP-Glycosyltransferase/glycogen phosphorylase"/>
    <property type="match status" value="1"/>
</dbReference>
<protein>
    <submittedName>
        <fullName evidence="1">Uncharacterized protein</fullName>
    </submittedName>
</protein>
<dbReference type="InterPro" id="IPR011990">
    <property type="entry name" value="TPR-like_helical_dom_sf"/>
</dbReference>
<gene>
    <name evidence="1" type="ORF">UFOVP49_215</name>
</gene>
<dbReference type="SUPFAM" id="SSF48452">
    <property type="entry name" value="TPR-like"/>
    <property type="match status" value="1"/>
</dbReference>
<proteinExistence type="predicted"/>